<feature type="compositionally biased region" description="Low complexity" evidence="5">
    <location>
        <begin position="8"/>
        <end position="22"/>
    </location>
</feature>
<sequence>MEQHPADQQQPIQQQLMQQQPVQQRIILQRPLQPGGPPRYHETEEQKARRRRVYIMRGIKERAGLLRGDIPRPDGHPSTGVLPSRSYHPEEQISNRYARTRWNDFGTQIAQKRYGGGNANKGYNITLESIIAAGGFGIAALVRHRSTRDWVRKLCVMKVERSKFRNKTYMDQEEMALKRFQGAKHIVQYLDRTQEIKDQRDAENAGKGPYIPRKTDEELDQSWDIKQQRDRRFIIVEYAEGGNLDQWLAKSSRSGKPWPNKALWLLFKCLVKGLIGMGYPPKKIHADDSNFDPNHPVDETIPKEGFAVENTAHFDLDPLNILVAKDEEHGDMPIFKIADFGNTVFFDEQEKTPEKFTKEAFWRYRYRGKTHTLAPEQFDSSWDSMLDFIDDISPNQFVAKDGSKPSVAGNYGMHTNVYQIGLIMWCAITRSWFDSPVVAAWYPDYNRASGFRTYGASLQSKRFTKVDEALKIIIQRCMAHNPADRPPLDALEKIIDSRLKLNGLESDEEVSNWAKEFFDSPRCPGDEVDPPTRRWKRTRPHDEDDEEYWRASQRLKFEHEDDVQPDPRLHIPRVPLDSRAETVPLNSRDRRLLADATSY</sequence>
<comment type="caution">
    <text evidence="7">The sequence shown here is derived from an EMBL/GenBank/DDBJ whole genome shotgun (WGS) entry which is preliminary data.</text>
</comment>
<protein>
    <recommendedName>
        <fullName evidence="6">Protein kinase domain-containing protein</fullName>
    </recommendedName>
</protein>
<keyword evidence="8" id="KW-1185">Reference proteome</keyword>
<dbReference type="PANTHER" id="PTHR11042">
    <property type="entry name" value="EUKARYOTIC TRANSLATION INITIATION FACTOR 2-ALPHA KINASE EIF2-ALPHA KINASE -RELATED"/>
    <property type="match status" value="1"/>
</dbReference>
<dbReference type="EMBL" id="WIGM01000159">
    <property type="protein sequence ID" value="KAF6836483.1"/>
    <property type="molecule type" value="Genomic_DNA"/>
</dbReference>
<reference evidence="7" key="1">
    <citation type="journal article" date="2020" name="Phytopathology">
        <title>Genome Sequence Resources of Colletotrichum truncatum, C. plurivorum, C. musicola, and C. sojae: Four Species Pathogenic to Soybean (Glycine max).</title>
        <authorList>
            <person name="Rogerio F."/>
            <person name="Boufleur T.R."/>
            <person name="Ciampi-Guillardi M."/>
            <person name="Sukno S.A."/>
            <person name="Thon M.R."/>
            <person name="Massola Junior N.S."/>
            <person name="Baroncelli R."/>
        </authorList>
    </citation>
    <scope>NUCLEOTIDE SEQUENCE</scope>
    <source>
        <strain evidence="7">LFN0074</strain>
    </source>
</reference>
<keyword evidence="4" id="KW-0067">ATP-binding</keyword>
<evidence type="ECO:0000256" key="2">
    <source>
        <dbReference type="ARBA" id="ARBA00022741"/>
    </source>
</evidence>
<name>A0A8H6KSU6_9PEZI</name>
<evidence type="ECO:0000313" key="8">
    <source>
        <dbReference type="Proteomes" id="UP000639643"/>
    </source>
</evidence>
<dbReference type="AlphaFoldDB" id="A0A8H6KSU6"/>
<dbReference type="GO" id="GO:0005737">
    <property type="term" value="C:cytoplasm"/>
    <property type="evidence" value="ECO:0007669"/>
    <property type="project" value="TreeGrafter"/>
</dbReference>
<dbReference type="GO" id="GO:0005524">
    <property type="term" value="F:ATP binding"/>
    <property type="evidence" value="ECO:0007669"/>
    <property type="project" value="UniProtKB-KW"/>
</dbReference>
<evidence type="ECO:0000313" key="7">
    <source>
        <dbReference type="EMBL" id="KAF6836483.1"/>
    </source>
</evidence>
<proteinExistence type="predicted"/>
<organism evidence="7 8">
    <name type="scientific">Colletotrichum musicola</name>
    <dbReference type="NCBI Taxonomy" id="2175873"/>
    <lineage>
        <taxon>Eukaryota</taxon>
        <taxon>Fungi</taxon>
        <taxon>Dikarya</taxon>
        <taxon>Ascomycota</taxon>
        <taxon>Pezizomycotina</taxon>
        <taxon>Sordariomycetes</taxon>
        <taxon>Hypocreomycetidae</taxon>
        <taxon>Glomerellales</taxon>
        <taxon>Glomerellaceae</taxon>
        <taxon>Colletotrichum</taxon>
        <taxon>Colletotrichum orchidearum species complex</taxon>
    </lineage>
</organism>
<evidence type="ECO:0000256" key="4">
    <source>
        <dbReference type="ARBA" id="ARBA00022840"/>
    </source>
</evidence>
<feature type="region of interest" description="Disordered" evidence="5">
    <location>
        <begin position="66"/>
        <end position="86"/>
    </location>
</feature>
<feature type="domain" description="Protein kinase" evidence="6">
    <location>
        <begin position="125"/>
        <end position="499"/>
    </location>
</feature>
<dbReference type="InterPro" id="IPR000719">
    <property type="entry name" value="Prot_kinase_dom"/>
</dbReference>
<evidence type="ECO:0000256" key="1">
    <source>
        <dbReference type="ARBA" id="ARBA00022679"/>
    </source>
</evidence>
<feature type="region of interest" description="Disordered" evidence="5">
    <location>
        <begin position="521"/>
        <end position="589"/>
    </location>
</feature>
<dbReference type="GO" id="GO:0005634">
    <property type="term" value="C:nucleus"/>
    <property type="evidence" value="ECO:0007669"/>
    <property type="project" value="TreeGrafter"/>
</dbReference>
<dbReference type="InterPro" id="IPR050339">
    <property type="entry name" value="CC_SR_Kinase"/>
</dbReference>
<dbReference type="Proteomes" id="UP000639643">
    <property type="component" value="Unassembled WGS sequence"/>
</dbReference>
<dbReference type="SUPFAM" id="SSF56112">
    <property type="entry name" value="Protein kinase-like (PK-like)"/>
    <property type="match status" value="1"/>
</dbReference>
<feature type="region of interest" description="Disordered" evidence="5">
    <location>
        <begin position="1"/>
        <end position="22"/>
    </location>
</feature>
<keyword evidence="3" id="KW-0418">Kinase</keyword>
<evidence type="ECO:0000259" key="6">
    <source>
        <dbReference type="PROSITE" id="PS50011"/>
    </source>
</evidence>
<dbReference type="OrthoDB" id="4062651at2759"/>
<dbReference type="InterPro" id="IPR011009">
    <property type="entry name" value="Kinase-like_dom_sf"/>
</dbReference>
<dbReference type="GO" id="GO:0004672">
    <property type="term" value="F:protein kinase activity"/>
    <property type="evidence" value="ECO:0007669"/>
    <property type="project" value="InterPro"/>
</dbReference>
<dbReference type="PANTHER" id="PTHR11042:SF190">
    <property type="entry name" value="MITOSIS INHIBITOR PROTEIN KINASE MIK1"/>
    <property type="match status" value="1"/>
</dbReference>
<evidence type="ECO:0000256" key="3">
    <source>
        <dbReference type="ARBA" id="ARBA00022777"/>
    </source>
</evidence>
<keyword evidence="1" id="KW-0808">Transferase</keyword>
<evidence type="ECO:0000256" key="5">
    <source>
        <dbReference type="SAM" id="MobiDB-lite"/>
    </source>
</evidence>
<gene>
    <name evidence="7" type="ORF">CMUS01_05378</name>
</gene>
<dbReference type="SMART" id="SM00220">
    <property type="entry name" value="S_TKc"/>
    <property type="match status" value="1"/>
</dbReference>
<keyword evidence="2" id="KW-0547">Nucleotide-binding</keyword>
<dbReference type="PROSITE" id="PS50011">
    <property type="entry name" value="PROTEIN_KINASE_DOM"/>
    <property type="match status" value="1"/>
</dbReference>
<accession>A0A8H6KSU6</accession>
<dbReference type="Gene3D" id="1.10.510.10">
    <property type="entry name" value="Transferase(Phosphotransferase) domain 1"/>
    <property type="match status" value="2"/>
</dbReference>
<feature type="compositionally biased region" description="Basic and acidic residues" evidence="5">
    <location>
        <begin position="66"/>
        <end position="75"/>
    </location>
</feature>